<dbReference type="RefSeq" id="XP_014154863.1">
    <property type="nucleotide sequence ID" value="XM_014299388.1"/>
</dbReference>
<evidence type="ECO:0000313" key="1">
    <source>
        <dbReference type="EMBL" id="KNC80961.1"/>
    </source>
</evidence>
<proteinExistence type="predicted"/>
<dbReference type="AlphaFoldDB" id="A0A0L0FWM1"/>
<name>A0A0L0FWM1_9EUKA</name>
<reference evidence="1 2" key="1">
    <citation type="submission" date="2011-02" db="EMBL/GenBank/DDBJ databases">
        <title>The Genome Sequence of Sphaeroforma arctica JP610.</title>
        <authorList>
            <consortium name="The Broad Institute Genome Sequencing Platform"/>
            <person name="Russ C."/>
            <person name="Cuomo C."/>
            <person name="Young S.K."/>
            <person name="Zeng Q."/>
            <person name="Gargeya S."/>
            <person name="Alvarado L."/>
            <person name="Berlin A."/>
            <person name="Chapman S.B."/>
            <person name="Chen Z."/>
            <person name="Freedman E."/>
            <person name="Gellesch M."/>
            <person name="Goldberg J."/>
            <person name="Griggs A."/>
            <person name="Gujja S."/>
            <person name="Heilman E."/>
            <person name="Heiman D."/>
            <person name="Howarth C."/>
            <person name="Mehta T."/>
            <person name="Neiman D."/>
            <person name="Pearson M."/>
            <person name="Roberts A."/>
            <person name="Saif S."/>
            <person name="Shea T."/>
            <person name="Shenoy N."/>
            <person name="Sisk P."/>
            <person name="Stolte C."/>
            <person name="Sykes S."/>
            <person name="White J."/>
            <person name="Yandava C."/>
            <person name="Burger G."/>
            <person name="Gray M.W."/>
            <person name="Holland P.W.H."/>
            <person name="King N."/>
            <person name="Lang F.B.F."/>
            <person name="Roger A.J."/>
            <person name="Ruiz-Trillo I."/>
            <person name="Haas B."/>
            <person name="Nusbaum C."/>
            <person name="Birren B."/>
        </authorList>
    </citation>
    <scope>NUCLEOTIDE SEQUENCE [LARGE SCALE GENOMIC DNA]</scope>
    <source>
        <strain evidence="1 2">JP610</strain>
    </source>
</reference>
<sequence>MLHLSCAPLSFTAHAPLSRLSTFLPQKFDIENSKDINFPMIDESDVENFDYDTIGKGVGNNSSDGASDRDDSSSMIRMGVAVQNYHHNTGIKSRKKSNKFDFHLMTARHLLSLILDSITSSNMPTICSVSWVG</sequence>
<accession>A0A0L0FWM1</accession>
<dbReference type="Proteomes" id="UP000054560">
    <property type="component" value="Unassembled WGS sequence"/>
</dbReference>
<dbReference type="GeneID" id="25907197"/>
<dbReference type="EMBL" id="KQ242085">
    <property type="protein sequence ID" value="KNC80961.1"/>
    <property type="molecule type" value="Genomic_DNA"/>
</dbReference>
<gene>
    <name evidence="1" type="ORF">SARC_06693</name>
</gene>
<keyword evidence="2" id="KW-1185">Reference proteome</keyword>
<evidence type="ECO:0000313" key="2">
    <source>
        <dbReference type="Proteomes" id="UP000054560"/>
    </source>
</evidence>
<protein>
    <submittedName>
        <fullName evidence="1">Uncharacterized protein</fullName>
    </submittedName>
</protein>
<organism evidence="1 2">
    <name type="scientific">Sphaeroforma arctica JP610</name>
    <dbReference type="NCBI Taxonomy" id="667725"/>
    <lineage>
        <taxon>Eukaryota</taxon>
        <taxon>Ichthyosporea</taxon>
        <taxon>Ichthyophonida</taxon>
        <taxon>Sphaeroforma</taxon>
    </lineage>
</organism>